<evidence type="ECO:0000256" key="1">
    <source>
        <dbReference type="SAM" id="MobiDB-lite"/>
    </source>
</evidence>
<gene>
    <name evidence="2" type="ORF">M23134_05308</name>
</gene>
<organism evidence="2 3">
    <name type="scientific">Microscilla marina ATCC 23134</name>
    <dbReference type="NCBI Taxonomy" id="313606"/>
    <lineage>
        <taxon>Bacteria</taxon>
        <taxon>Pseudomonadati</taxon>
        <taxon>Bacteroidota</taxon>
        <taxon>Cytophagia</taxon>
        <taxon>Cytophagales</taxon>
        <taxon>Microscillaceae</taxon>
        <taxon>Microscilla</taxon>
    </lineage>
</organism>
<evidence type="ECO:0000313" key="3">
    <source>
        <dbReference type="Proteomes" id="UP000004095"/>
    </source>
</evidence>
<dbReference type="AlphaFoldDB" id="A1ZHG8"/>
<sequence>MQKSSISQHSGRSTFSQSLRAFIKDADNQAIVQLPMVAKIIQSDKKEQHLGILSTDSNGYVSFKFAIAPHTEIKAILLAPLGLDHLAQDVFPMLQAQGSMSAIELEYSDTSNIRSAIASGKDQSFLSIQTPDPLDYHISPGSLAAQPQLTLGSGDCSRLIPAHNTTYTYQYGEIVKKNAPIENVTIAALANDDCSEKVKATAIGEGKLQEYKLDIIPKGYSLGELLYSVTLAPCESVRIAVIDWMRQEQAYRQENNFYQETYISQYNRSLFAQEILSASLQERSFSLGVQTGVGNSNKASASGNASIPLKGATIGLGGALSSAVTSFVNVGVGYSSGRRQIAAESTQSMVDNIQQRANLARRYSSSIVMEANQVAQESVITRALCNHNHCHTLNVFYYQVIQHYLIQNTFIGEGDIYWVQYENNGFTEENVIRYQHLLKNALLDPSLLPCFEALEKSFLCAGSSGGGETTTITEDLHTQRIEGEIKIGDTAGAAFDGELYLEITVAGLNEVIHGNPLEPIGTKKAFRKRYKQGETYSFAFNLSSPVKVSDIQQITLRSEPDEASDAKFLLDHIKVNYTTVEIGGLFSLLNNGNNVSMAKSDRKTYPTSPERTTYEYEDDTPGGGAVGAGTDAGTACCAKRLLRHLNCNKLHYNKAIWLYEDADERAIRFENVLVGGEPLINQIKNEPIAIQGNCVAFKVNDYQLDHQTPIVTKEHITMPTRGIFSEGILGHCNTCEKVNDEVFWDWSESPCNCGAPDITVATGNAGSNLSGSDALKPTDFMQNSVNVQTGGDIPVSALGKLLEALSADSKLRDPDVLADLSELFKTLGGEGSSD</sequence>
<dbReference type="EMBL" id="AAWS01000008">
    <property type="protein sequence ID" value="EAY29975.1"/>
    <property type="molecule type" value="Genomic_DNA"/>
</dbReference>
<feature type="region of interest" description="Disordered" evidence="1">
    <location>
        <begin position="598"/>
        <end position="622"/>
    </location>
</feature>
<keyword evidence="3" id="KW-1185">Reference proteome</keyword>
<name>A1ZHG8_MICM2</name>
<reference evidence="2 3" key="1">
    <citation type="submission" date="2007-01" db="EMBL/GenBank/DDBJ databases">
        <authorList>
            <person name="Haygood M."/>
            <person name="Podell S."/>
            <person name="Anderson C."/>
            <person name="Hopkinson B."/>
            <person name="Roe K."/>
            <person name="Barbeau K."/>
            <person name="Gaasterland T."/>
            <person name="Ferriera S."/>
            <person name="Johnson J."/>
            <person name="Kravitz S."/>
            <person name="Beeson K."/>
            <person name="Sutton G."/>
            <person name="Rogers Y.-H."/>
            <person name="Friedman R."/>
            <person name="Frazier M."/>
            <person name="Venter J.C."/>
        </authorList>
    </citation>
    <scope>NUCLEOTIDE SEQUENCE [LARGE SCALE GENOMIC DNA]</scope>
    <source>
        <strain evidence="2 3">ATCC 23134</strain>
    </source>
</reference>
<proteinExistence type="predicted"/>
<dbReference type="eggNOG" id="COG1073">
    <property type="taxonomic scope" value="Bacteria"/>
</dbReference>
<dbReference type="OrthoDB" id="4312432at2"/>
<dbReference type="RefSeq" id="WP_002695473.1">
    <property type="nucleotide sequence ID" value="NZ_AAWS01000008.1"/>
</dbReference>
<accession>A1ZHG8</accession>
<evidence type="ECO:0000313" key="2">
    <source>
        <dbReference type="EMBL" id="EAY29975.1"/>
    </source>
</evidence>
<comment type="caution">
    <text evidence="2">The sequence shown here is derived from an EMBL/GenBank/DDBJ whole genome shotgun (WGS) entry which is preliminary data.</text>
</comment>
<dbReference type="Proteomes" id="UP000004095">
    <property type="component" value="Unassembled WGS sequence"/>
</dbReference>
<protein>
    <submittedName>
        <fullName evidence="2">Uncharacterized protein</fullName>
    </submittedName>
</protein>